<sequence length="257" mass="29618">MRSYITINLSLLITISLYFFLNQSTYSWTDWEPASCMPNHCFCEDTSEAFIRQPSNTWSSLSFCFVGFYVILVHIFQKSKGESRFNRSALFSFLFGFSLILIGFGSVFFHASLSFIGQFFDVTGMNFLAVFILLFHIHRARAFSNFSFLTGYFIINLILAYLLYAYPSLRRYLFGMILLASLVPGFIIGSTQSKTDSKWIIYALAVQLLAFLIWALDLQKIICNPHSYLQGHAAWHILGATASYCLYRFYLSEKRKV</sequence>
<feature type="transmembrane region" description="Helical" evidence="6">
    <location>
        <begin position="57"/>
        <end position="76"/>
    </location>
</feature>
<dbReference type="Proteomes" id="UP000245263">
    <property type="component" value="Plasmid pE30-1"/>
</dbReference>
<dbReference type="PANTHER" id="PTHR46187">
    <property type="entry name" value="ALKALINE CERAMIDASE 3"/>
    <property type="match status" value="1"/>
</dbReference>
<evidence type="ECO:0000256" key="2">
    <source>
        <dbReference type="ARBA" id="ARBA00022692"/>
    </source>
</evidence>
<evidence type="ECO:0008006" key="9">
    <source>
        <dbReference type="Google" id="ProtNLM"/>
    </source>
</evidence>
<evidence type="ECO:0000256" key="3">
    <source>
        <dbReference type="ARBA" id="ARBA00022801"/>
    </source>
</evidence>
<gene>
    <name evidence="7" type="ORF">LPTSP3_g38720</name>
</gene>
<feature type="transmembrane region" description="Helical" evidence="6">
    <location>
        <begin position="115"/>
        <end position="134"/>
    </location>
</feature>
<protein>
    <recommendedName>
        <fullName evidence="9">Ceramidase</fullName>
    </recommendedName>
</protein>
<feature type="transmembrane region" description="Helical" evidence="6">
    <location>
        <begin position="5"/>
        <end position="21"/>
    </location>
</feature>
<keyword evidence="7" id="KW-0614">Plasmid</keyword>
<geneLocation type="plasmid" evidence="7 8">
    <name>pE30-1</name>
</geneLocation>
<keyword evidence="2 6" id="KW-0812">Transmembrane</keyword>
<organism evidence="7 8">
    <name type="scientific">Leptospira kobayashii</name>
    <dbReference type="NCBI Taxonomy" id="1917830"/>
    <lineage>
        <taxon>Bacteria</taxon>
        <taxon>Pseudomonadati</taxon>
        <taxon>Spirochaetota</taxon>
        <taxon>Spirochaetia</taxon>
        <taxon>Leptospirales</taxon>
        <taxon>Leptospiraceae</taxon>
        <taxon>Leptospira</taxon>
    </lineage>
</organism>
<feature type="transmembrane region" description="Helical" evidence="6">
    <location>
        <begin position="88"/>
        <end position="109"/>
    </location>
</feature>
<dbReference type="PANTHER" id="PTHR46187:SF3">
    <property type="entry name" value="ALKALINE CERAMIDASE 3"/>
    <property type="match status" value="1"/>
</dbReference>
<evidence type="ECO:0000256" key="6">
    <source>
        <dbReference type="SAM" id="Phobius"/>
    </source>
</evidence>
<evidence type="ECO:0000256" key="4">
    <source>
        <dbReference type="ARBA" id="ARBA00022989"/>
    </source>
</evidence>
<proteinExistence type="predicted"/>
<keyword evidence="5 6" id="KW-0472">Membrane</keyword>
<feature type="transmembrane region" description="Helical" evidence="6">
    <location>
        <begin position="199"/>
        <end position="216"/>
    </location>
</feature>
<reference evidence="7 8" key="1">
    <citation type="submission" date="2021-08" db="EMBL/GenBank/DDBJ databases">
        <title>Complete genome sequence of Leptospira kobayashii strain E30.</title>
        <authorList>
            <person name="Nakao R."/>
            <person name="Nakamura S."/>
            <person name="Masuzawa T."/>
            <person name="Koizumi N."/>
        </authorList>
    </citation>
    <scope>NUCLEOTIDE SEQUENCE [LARGE SCALE GENOMIC DNA]</scope>
    <source>
        <strain evidence="7 8">E30</strain>
        <plasmid evidence="7 8">pE30-1</plasmid>
    </source>
</reference>
<name>A0ABM7UP34_9LEPT</name>
<dbReference type="EMBL" id="AP025030">
    <property type="protein sequence ID" value="BDA80942.1"/>
    <property type="molecule type" value="Genomic_DNA"/>
</dbReference>
<dbReference type="RefSeq" id="WP_109022480.1">
    <property type="nucleotide sequence ID" value="NZ_AP025030.1"/>
</dbReference>
<evidence type="ECO:0000313" key="7">
    <source>
        <dbReference type="EMBL" id="BDA80942.1"/>
    </source>
</evidence>
<dbReference type="InterPro" id="IPR008901">
    <property type="entry name" value="ACER"/>
</dbReference>
<comment type="subcellular location">
    <subcellularLocation>
        <location evidence="1">Membrane</location>
        <topology evidence="1">Multi-pass membrane protein</topology>
    </subcellularLocation>
</comment>
<keyword evidence="8" id="KW-1185">Reference proteome</keyword>
<evidence type="ECO:0000256" key="5">
    <source>
        <dbReference type="ARBA" id="ARBA00023136"/>
    </source>
</evidence>
<accession>A0ABM7UP34</accession>
<evidence type="ECO:0000313" key="8">
    <source>
        <dbReference type="Proteomes" id="UP000245263"/>
    </source>
</evidence>
<keyword evidence="4 6" id="KW-1133">Transmembrane helix</keyword>
<dbReference type="Pfam" id="PF05875">
    <property type="entry name" value="Ceramidase"/>
    <property type="match status" value="1"/>
</dbReference>
<feature type="transmembrane region" description="Helical" evidence="6">
    <location>
        <begin position="172"/>
        <end position="190"/>
    </location>
</feature>
<keyword evidence="3" id="KW-0378">Hydrolase</keyword>
<evidence type="ECO:0000256" key="1">
    <source>
        <dbReference type="ARBA" id="ARBA00004141"/>
    </source>
</evidence>
<feature type="transmembrane region" description="Helical" evidence="6">
    <location>
        <begin position="146"/>
        <end position="166"/>
    </location>
</feature>
<feature type="transmembrane region" description="Helical" evidence="6">
    <location>
        <begin position="228"/>
        <end position="247"/>
    </location>
</feature>